<accession>A0ACC1N9V1</accession>
<gene>
    <name evidence="1" type="ORF">NQ176_g5633</name>
</gene>
<reference evidence="1" key="1">
    <citation type="submission" date="2022-08" db="EMBL/GenBank/DDBJ databases">
        <title>Genome Sequence of Lecanicillium fungicola.</title>
        <authorList>
            <person name="Buettner E."/>
        </authorList>
    </citation>
    <scope>NUCLEOTIDE SEQUENCE</scope>
    <source>
        <strain evidence="1">Babe33</strain>
    </source>
</reference>
<protein>
    <submittedName>
        <fullName evidence="1">Uncharacterized protein</fullName>
    </submittedName>
</protein>
<dbReference type="Proteomes" id="UP001143910">
    <property type="component" value="Unassembled WGS sequence"/>
</dbReference>
<sequence length="471" mass="52394">MASVSIPFYDDGSARERATFHIYRTQTIESISGSFDRDFWDISVAQSMKSYEAVWHAALAVAALYERSRINCGTELAAFFRDRYYETALCQYGKSIRSLNETISRKALTASDKEAILTTNALYTAICNLQGDTRAANIHVSNGIRLFRLWRIWAAAQPSKGEGTAGPNPFMAIFYRFIGFQMYTGNLTSSEAHEMPELAELAGSQQLGTTRLAQDMAAYYEIHAIFISTLSRLVGTKGSTKPTKNEEPFQEPQADLLYDSRCAFTHWKTKYSRLMAAFDRTSSFYVLSLQARVIGTEILLKVDPKGLGKNWETLTHLLLKGIDVSEQLLTLEKEAVNNEGKDFDSPVLSFAASACDLLFVVGLAGRDREIAFNALSLLKTWPRKDKTWTTALGVQILQARLDVEDTGSTRYACKLLPTPGGECIPGGYVCTAHRVSQSTVQFTGNREGLLAVKTVAEEYLKLPGTTMRISW</sequence>
<comment type="caution">
    <text evidence="1">The sequence shown here is derived from an EMBL/GenBank/DDBJ whole genome shotgun (WGS) entry which is preliminary data.</text>
</comment>
<evidence type="ECO:0000313" key="2">
    <source>
        <dbReference type="Proteomes" id="UP001143910"/>
    </source>
</evidence>
<proteinExistence type="predicted"/>
<evidence type="ECO:0000313" key="1">
    <source>
        <dbReference type="EMBL" id="KAJ2975234.1"/>
    </source>
</evidence>
<keyword evidence="2" id="KW-1185">Reference proteome</keyword>
<dbReference type="EMBL" id="JANJQO010000733">
    <property type="protein sequence ID" value="KAJ2975234.1"/>
    <property type="molecule type" value="Genomic_DNA"/>
</dbReference>
<name>A0ACC1N9V1_9HYPO</name>
<organism evidence="1 2">
    <name type="scientific">Zarea fungicola</name>
    <dbReference type="NCBI Taxonomy" id="93591"/>
    <lineage>
        <taxon>Eukaryota</taxon>
        <taxon>Fungi</taxon>
        <taxon>Dikarya</taxon>
        <taxon>Ascomycota</taxon>
        <taxon>Pezizomycotina</taxon>
        <taxon>Sordariomycetes</taxon>
        <taxon>Hypocreomycetidae</taxon>
        <taxon>Hypocreales</taxon>
        <taxon>Cordycipitaceae</taxon>
        <taxon>Zarea</taxon>
    </lineage>
</organism>